<accession>A0AAV9CUJ9</accession>
<evidence type="ECO:0000256" key="6">
    <source>
        <dbReference type="ARBA" id="ARBA00022801"/>
    </source>
</evidence>
<dbReference type="GO" id="GO:0004722">
    <property type="term" value="F:protein serine/threonine phosphatase activity"/>
    <property type="evidence" value="ECO:0007669"/>
    <property type="project" value="UniProtKB-EC"/>
</dbReference>
<dbReference type="PANTHER" id="PTHR13832:SF643">
    <property type="entry name" value="PROTEIN PHOSPHATASE 2C-RELATED"/>
    <property type="match status" value="1"/>
</dbReference>
<comment type="caution">
    <text evidence="15">The sequence shown here is derived from an EMBL/GenBank/DDBJ whole genome shotgun (WGS) entry which is preliminary data.</text>
</comment>
<dbReference type="AlphaFoldDB" id="A0AAV9CUJ9"/>
<dbReference type="Proteomes" id="UP001180020">
    <property type="component" value="Unassembled WGS sequence"/>
</dbReference>
<dbReference type="PROSITE" id="PS50006">
    <property type="entry name" value="FHA_DOMAIN"/>
    <property type="match status" value="1"/>
</dbReference>
<evidence type="ECO:0000256" key="4">
    <source>
        <dbReference type="ARBA" id="ARBA00013081"/>
    </source>
</evidence>
<comment type="similarity">
    <text evidence="3">Belongs to the PP2C family.</text>
</comment>
<keyword evidence="16" id="KW-1185">Reference proteome</keyword>
<dbReference type="PANTHER" id="PTHR13832">
    <property type="entry name" value="PROTEIN PHOSPHATASE 2C"/>
    <property type="match status" value="1"/>
</dbReference>
<feature type="domain" description="PPM-type phosphatase" evidence="14">
    <location>
        <begin position="287"/>
        <end position="556"/>
    </location>
</feature>
<dbReference type="InterPro" id="IPR036457">
    <property type="entry name" value="PPM-type-like_dom_sf"/>
</dbReference>
<name>A0AAV9CUJ9_ACOCL</name>
<dbReference type="Pfam" id="PF00481">
    <property type="entry name" value="PP2C"/>
    <property type="match status" value="1"/>
</dbReference>
<gene>
    <name evidence="15" type="primary">KAPP</name>
    <name evidence="15" type="ORF">QJS10_CPB17g01904</name>
</gene>
<keyword evidence="8" id="KW-0904">Protein phosphatase</keyword>
<dbReference type="PROSITE" id="PS01032">
    <property type="entry name" value="PPM_1"/>
    <property type="match status" value="1"/>
</dbReference>
<comment type="cofactor">
    <cofactor evidence="2">
        <name>Mg(2+)</name>
        <dbReference type="ChEBI" id="CHEBI:18420"/>
    </cofactor>
</comment>
<dbReference type="SMART" id="SM00240">
    <property type="entry name" value="FHA"/>
    <property type="match status" value="1"/>
</dbReference>
<dbReference type="Gene3D" id="2.60.200.20">
    <property type="match status" value="1"/>
</dbReference>
<evidence type="ECO:0000313" key="16">
    <source>
        <dbReference type="Proteomes" id="UP001180020"/>
    </source>
</evidence>
<evidence type="ECO:0000256" key="5">
    <source>
        <dbReference type="ARBA" id="ARBA00022723"/>
    </source>
</evidence>
<dbReference type="SUPFAM" id="SSF81606">
    <property type="entry name" value="PP2C-like"/>
    <property type="match status" value="1"/>
</dbReference>
<evidence type="ECO:0000256" key="10">
    <source>
        <dbReference type="ARBA" id="ARBA00047761"/>
    </source>
</evidence>
<evidence type="ECO:0000256" key="3">
    <source>
        <dbReference type="ARBA" id="ARBA00006702"/>
    </source>
</evidence>
<dbReference type="GO" id="GO:0046872">
    <property type="term" value="F:metal ion binding"/>
    <property type="evidence" value="ECO:0007669"/>
    <property type="project" value="UniProtKB-KW"/>
</dbReference>
<evidence type="ECO:0000256" key="1">
    <source>
        <dbReference type="ARBA" id="ARBA00001936"/>
    </source>
</evidence>
<evidence type="ECO:0000256" key="7">
    <source>
        <dbReference type="ARBA" id="ARBA00022842"/>
    </source>
</evidence>
<dbReference type="InterPro" id="IPR015655">
    <property type="entry name" value="PP2C"/>
</dbReference>
<dbReference type="FunFam" id="3.60.40.10:FF:000047">
    <property type="entry name" value="Protein phosphatase 2C 70"/>
    <property type="match status" value="1"/>
</dbReference>
<evidence type="ECO:0000256" key="2">
    <source>
        <dbReference type="ARBA" id="ARBA00001946"/>
    </source>
</evidence>
<proteinExistence type="inferred from homology"/>
<evidence type="ECO:0000256" key="9">
    <source>
        <dbReference type="ARBA" id="ARBA00023211"/>
    </source>
</evidence>
<dbReference type="PROSITE" id="PS51746">
    <property type="entry name" value="PPM_2"/>
    <property type="match status" value="1"/>
</dbReference>
<feature type="region of interest" description="Disordered" evidence="12">
    <location>
        <begin position="142"/>
        <end position="161"/>
    </location>
</feature>
<reference evidence="15" key="2">
    <citation type="submission" date="2023-06" db="EMBL/GenBank/DDBJ databases">
        <authorList>
            <person name="Ma L."/>
            <person name="Liu K.-W."/>
            <person name="Li Z."/>
            <person name="Hsiao Y.-Y."/>
            <person name="Qi Y."/>
            <person name="Fu T."/>
            <person name="Tang G."/>
            <person name="Zhang D."/>
            <person name="Sun W.-H."/>
            <person name="Liu D.-K."/>
            <person name="Li Y."/>
            <person name="Chen G.-Z."/>
            <person name="Liu X.-D."/>
            <person name="Liao X.-Y."/>
            <person name="Jiang Y.-T."/>
            <person name="Yu X."/>
            <person name="Hao Y."/>
            <person name="Huang J."/>
            <person name="Zhao X.-W."/>
            <person name="Ke S."/>
            <person name="Chen Y.-Y."/>
            <person name="Wu W.-L."/>
            <person name="Hsu J.-L."/>
            <person name="Lin Y.-F."/>
            <person name="Huang M.-D."/>
            <person name="Li C.-Y."/>
            <person name="Huang L."/>
            <person name="Wang Z.-W."/>
            <person name="Zhao X."/>
            <person name="Zhong W.-Y."/>
            <person name="Peng D.-H."/>
            <person name="Ahmad S."/>
            <person name="Lan S."/>
            <person name="Zhang J.-S."/>
            <person name="Tsai W.-C."/>
            <person name="Van De Peer Y."/>
            <person name="Liu Z.-J."/>
        </authorList>
    </citation>
    <scope>NUCLEOTIDE SEQUENCE</scope>
    <source>
        <strain evidence="15">CP</strain>
        <tissue evidence="15">Leaves</tissue>
    </source>
</reference>
<dbReference type="CDD" id="cd00143">
    <property type="entry name" value="PP2Cc"/>
    <property type="match status" value="1"/>
</dbReference>
<sequence>MASDTDLIIAAAALMLFLLLLLFVLAIRPWRFFLSSPYYRVSTRPIRADDLERPLFTEDIGVVRVHSNLAKKSDLGEINLQVDGNLNVSRSNVLVGEQQSQPGDSWLRQSDSLVLDVISDPLEDLSVGQTLKRAFVASQPPDVLKNGSSTSLRGDGNGRHPTEQRSVLNLEVISGLCQGLCYSRESTSGLPLTIGRVPPSDLLLKDNEVSGKHALIDWNADKSRWELVDMGSLNGTLLNNQTVHHNLALRQRSEPVELATADVITFGATSKVVVQILPLVEHHIPFRVGMASDPMAMWRGGKVLPMEDVCVYQWPLPGSEQFGLFCIFDGHGGSDAAKDVSMMLPEIVANLLSNSEIKGHVLKVSDASEVLTNAFSMTEASLNHQYEGCTATVLLVWGDHNREFFIQCANVGDSACFVNVSGKEIVMTEDHRITSLVERTRLKEAGRPLGDGEKRLWGFNIGRMLGDKFLKEQDTRFSSKPYVSQVVHIKEEGPAFVILASDGLWDVISVKRAAQLVLHMKERFGDDSAKKIANGLLNEARNKRTRDNTSLIFLDFGKRTASCNIDL</sequence>
<organism evidence="15 16">
    <name type="scientific">Acorus calamus</name>
    <name type="common">Sweet flag</name>
    <dbReference type="NCBI Taxonomy" id="4465"/>
    <lineage>
        <taxon>Eukaryota</taxon>
        <taxon>Viridiplantae</taxon>
        <taxon>Streptophyta</taxon>
        <taxon>Embryophyta</taxon>
        <taxon>Tracheophyta</taxon>
        <taxon>Spermatophyta</taxon>
        <taxon>Magnoliopsida</taxon>
        <taxon>Liliopsida</taxon>
        <taxon>Acoraceae</taxon>
        <taxon>Acorus</taxon>
    </lineage>
</organism>
<dbReference type="SMART" id="SM00332">
    <property type="entry name" value="PP2Cc"/>
    <property type="match status" value="1"/>
</dbReference>
<evidence type="ECO:0000256" key="11">
    <source>
        <dbReference type="ARBA" id="ARBA00048336"/>
    </source>
</evidence>
<reference evidence="15" key="1">
    <citation type="journal article" date="2023" name="Nat. Commun.">
        <title>Diploid and tetraploid genomes of Acorus and the evolution of monocots.</title>
        <authorList>
            <person name="Ma L."/>
            <person name="Liu K.W."/>
            <person name="Li Z."/>
            <person name="Hsiao Y.Y."/>
            <person name="Qi Y."/>
            <person name="Fu T."/>
            <person name="Tang G.D."/>
            <person name="Zhang D."/>
            <person name="Sun W.H."/>
            <person name="Liu D.K."/>
            <person name="Li Y."/>
            <person name="Chen G.Z."/>
            <person name="Liu X.D."/>
            <person name="Liao X.Y."/>
            <person name="Jiang Y.T."/>
            <person name="Yu X."/>
            <person name="Hao Y."/>
            <person name="Huang J."/>
            <person name="Zhao X.W."/>
            <person name="Ke S."/>
            <person name="Chen Y.Y."/>
            <person name="Wu W.L."/>
            <person name="Hsu J.L."/>
            <person name="Lin Y.F."/>
            <person name="Huang M.D."/>
            <person name="Li C.Y."/>
            <person name="Huang L."/>
            <person name="Wang Z.W."/>
            <person name="Zhao X."/>
            <person name="Zhong W.Y."/>
            <person name="Peng D.H."/>
            <person name="Ahmad S."/>
            <person name="Lan S."/>
            <person name="Zhang J.S."/>
            <person name="Tsai W.C."/>
            <person name="Van de Peer Y."/>
            <person name="Liu Z.J."/>
        </authorList>
    </citation>
    <scope>NUCLEOTIDE SEQUENCE</scope>
    <source>
        <strain evidence="15">CP</strain>
    </source>
</reference>
<dbReference type="EMBL" id="JAUJYO010000017">
    <property type="protein sequence ID" value="KAK1292023.1"/>
    <property type="molecule type" value="Genomic_DNA"/>
</dbReference>
<dbReference type="InterPro" id="IPR000222">
    <property type="entry name" value="PP2C_BS"/>
</dbReference>
<dbReference type="Gene3D" id="3.60.40.10">
    <property type="entry name" value="PPM-type phosphatase domain"/>
    <property type="match status" value="1"/>
</dbReference>
<dbReference type="EC" id="3.1.3.16" evidence="4"/>
<comment type="catalytic activity">
    <reaction evidence="10">
        <text>O-phospho-L-seryl-[protein] + H2O = L-seryl-[protein] + phosphate</text>
        <dbReference type="Rhea" id="RHEA:20629"/>
        <dbReference type="Rhea" id="RHEA-COMP:9863"/>
        <dbReference type="Rhea" id="RHEA-COMP:11604"/>
        <dbReference type="ChEBI" id="CHEBI:15377"/>
        <dbReference type="ChEBI" id="CHEBI:29999"/>
        <dbReference type="ChEBI" id="CHEBI:43474"/>
        <dbReference type="ChEBI" id="CHEBI:83421"/>
        <dbReference type="EC" id="3.1.3.16"/>
    </reaction>
</comment>
<dbReference type="SUPFAM" id="SSF49879">
    <property type="entry name" value="SMAD/FHA domain"/>
    <property type="match status" value="1"/>
</dbReference>
<dbReference type="CDD" id="cd22678">
    <property type="entry name" value="FHA_PP2C70-like"/>
    <property type="match status" value="1"/>
</dbReference>
<dbReference type="InterPro" id="IPR001932">
    <property type="entry name" value="PPM-type_phosphatase-like_dom"/>
</dbReference>
<dbReference type="InterPro" id="IPR000253">
    <property type="entry name" value="FHA_dom"/>
</dbReference>
<evidence type="ECO:0000256" key="8">
    <source>
        <dbReference type="ARBA" id="ARBA00022912"/>
    </source>
</evidence>
<evidence type="ECO:0000313" key="15">
    <source>
        <dbReference type="EMBL" id="KAK1292023.1"/>
    </source>
</evidence>
<protein>
    <recommendedName>
        <fullName evidence="4">protein-serine/threonine phosphatase</fullName>
        <ecNumber evidence="4">3.1.3.16</ecNumber>
    </recommendedName>
</protein>
<feature type="domain" description="FHA" evidence="13">
    <location>
        <begin position="192"/>
        <end position="243"/>
    </location>
</feature>
<evidence type="ECO:0000259" key="13">
    <source>
        <dbReference type="PROSITE" id="PS50006"/>
    </source>
</evidence>
<dbReference type="InterPro" id="IPR008984">
    <property type="entry name" value="SMAD_FHA_dom_sf"/>
</dbReference>
<dbReference type="Pfam" id="PF00498">
    <property type="entry name" value="FHA"/>
    <property type="match status" value="1"/>
</dbReference>
<comment type="cofactor">
    <cofactor evidence="1">
        <name>Mn(2+)</name>
        <dbReference type="ChEBI" id="CHEBI:29035"/>
    </cofactor>
</comment>
<keyword evidence="7" id="KW-0460">Magnesium</keyword>
<evidence type="ECO:0000259" key="14">
    <source>
        <dbReference type="PROSITE" id="PS51746"/>
    </source>
</evidence>
<evidence type="ECO:0000256" key="12">
    <source>
        <dbReference type="SAM" id="MobiDB-lite"/>
    </source>
</evidence>
<keyword evidence="5" id="KW-0479">Metal-binding</keyword>
<comment type="catalytic activity">
    <reaction evidence="11">
        <text>O-phospho-L-threonyl-[protein] + H2O = L-threonyl-[protein] + phosphate</text>
        <dbReference type="Rhea" id="RHEA:47004"/>
        <dbReference type="Rhea" id="RHEA-COMP:11060"/>
        <dbReference type="Rhea" id="RHEA-COMP:11605"/>
        <dbReference type="ChEBI" id="CHEBI:15377"/>
        <dbReference type="ChEBI" id="CHEBI:30013"/>
        <dbReference type="ChEBI" id="CHEBI:43474"/>
        <dbReference type="ChEBI" id="CHEBI:61977"/>
        <dbReference type="EC" id="3.1.3.16"/>
    </reaction>
</comment>
<keyword evidence="6" id="KW-0378">Hydrolase</keyword>
<keyword evidence="9" id="KW-0464">Manganese</keyword>